<keyword evidence="5" id="KW-1185">Reference proteome</keyword>
<keyword evidence="2 3" id="KW-0802">TPR repeat</keyword>
<gene>
    <name evidence="4" type="ORF">HS1_001127</name>
</gene>
<dbReference type="InterPro" id="IPR050498">
    <property type="entry name" value="Ycf3"/>
</dbReference>
<evidence type="ECO:0000313" key="4">
    <source>
        <dbReference type="EMBL" id="AMM40931.1"/>
    </source>
</evidence>
<dbReference type="PANTHER" id="PTHR44858">
    <property type="entry name" value="TETRATRICOPEPTIDE REPEAT PROTEIN 6"/>
    <property type="match status" value="1"/>
</dbReference>
<dbReference type="Pfam" id="PF00515">
    <property type="entry name" value="TPR_1"/>
    <property type="match status" value="2"/>
</dbReference>
<feature type="repeat" description="TPR" evidence="3">
    <location>
        <begin position="318"/>
        <end position="351"/>
    </location>
</feature>
<dbReference type="Gene3D" id="1.25.40.10">
    <property type="entry name" value="Tetratricopeptide repeat domain"/>
    <property type="match status" value="2"/>
</dbReference>
<dbReference type="RefSeq" id="WP_066062154.1">
    <property type="nucleotide sequence ID" value="NZ_CP013015.1"/>
</dbReference>
<dbReference type="Proteomes" id="UP000070560">
    <property type="component" value="Chromosome"/>
</dbReference>
<sequence>MIQKLYLKPNSEIPLEKFSSLFPQLSIFSEIYLFIEDFKSCFSYVFEFAKLLKNFLQKYPFCKVHLNLVHPFDAELRPFYLMFSELVNPFNLEGYTYQVTPRLIIFPVLCFPPFPESAEFLGFLEQKFMPPGVLIREEHYSLASEKIERIFLASHKDHLLSLGYQELLSVLLEKMREQNEDILNPCTSTLIIDEKGNFFSCLAAYQNHIVSGNLLKNAYERQSIKELCPQCKYQLISTLENTPLVSKSELSNLHFRFGLSYFGLQKLELALSHFFKALEFSPEEEHGDVYLYLGLCKANLGEYALAIDYLKKANIWNYNAYFYLGFSYFQQREYLKAQDALEKALSLNPPLEDKLSIALYLATTYRELQRFEKAIILLQELVKVAPEVREIHNLMGICYFKEKDYQEASECFQKAINLAPDSAIDYANLGLCLKALGKKEQAKFYCQKALSLDPSLDFAQKALEELAR</sequence>
<keyword evidence="1" id="KW-0677">Repeat</keyword>
<dbReference type="InterPro" id="IPR013105">
    <property type="entry name" value="TPR_2"/>
</dbReference>
<dbReference type="InterPro" id="IPR019734">
    <property type="entry name" value="TPR_rpt"/>
</dbReference>
<dbReference type="Pfam" id="PF13174">
    <property type="entry name" value="TPR_6"/>
    <property type="match status" value="1"/>
</dbReference>
<feature type="repeat" description="TPR" evidence="3">
    <location>
        <begin position="389"/>
        <end position="422"/>
    </location>
</feature>
<dbReference type="Pfam" id="PF07719">
    <property type="entry name" value="TPR_2"/>
    <property type="match status" value="1"/>
</dbReference>
<dbReference type="PANTHER" id="PTHR44858:SF1">
    <property type="entry name" value="UDP-N-ACETYLGLUCOSAMINE--PEPTIDE N-ACETYLGLUCOSAMINYLTRANSFERASE SPINDLY-RELATED"/>
    <property type="match status" value="1"/>
</dbReference>
<dbReference type="PROSITE" id="PS50293">
    <property type="entry name" value="TPR_REGION"/>
    <property type="match status" value="2"/>
</dbReference>
<name>A0A7U4QKA8_DESA2</name>
<reference evidence="4 5" key="1">
    <citation type="submission" date="2015-10" db="EMBL/GenBank/DDBJ databases">
        <title>Candidatus Desulfofervidus auxilii, a hydrogenotrophic sulfate-reducing bacterium involved in the thermophilic anaerobic oxidation of methane.</title>
        <authorList>
            <person name="Krukenberg V."/>
            <person name="Richter M."/>
            <person name="Wegener G."/>
        </authorList>
    </citation>
    <scope>NUCLEOTIDE SEQUENCE [LARGE SCALE GENOMIC DNA]</scope>
    <source>
        <strain evidence="4 5">HS1</strain>
    </source>
</reference>
<evidence type="ECO:0000313" key="5">
    <source>
        <dbReference type="Proteomes" id="UP000070560"/>
    </source>
</evidence>
<evidence type="ECO:0000256" key="1">
    <source>
        <dbReference type="ARBA" id="ARBA00022737"/>
    </source>
</evidence>
<evidence type="ECO:0000256" key="3">
    <source>
        <dbReference type="PROSITE-ProRule" id="PRU00339"/>
    </source>
</evidence>
<evidence type="ECO:0000256" key="2">
    <source>
        <dbReference type="ARBA" id="ARBA00022803"/>
    </source>
</evidence>
<evidence type="ECO:0008006" key="6">
    <source>
        <dbReference type="Google" id="ProtNLM"/>
    </source>
</evidence>
<dbReference type="InterPro" id="IPR011990">
    <property type="entry name" value="TPR-like_helical_dom_sf"/>
</dbReference>
<proteinExistence type="predicted"/>
<dbReference type="EMBL" id="CP013015">
    <property type="protein sequence ID" value="AMM40931.1"/>
    <property type="molecule type" value="Genomic_DNA"/>
</dbReference>
<dbReference type="SMART" id="SM00028">
    <property type="entry name" value="TPR"/>
    <property type="match status" value="6"/>
</dbReference>
<dbReference type="OrthoDB" id="5380721at2"/>
<dbReference type="AlphaFoldDB" id="A0A7U4QKA8"/>
<feature type="repeat" description="TPR" evidence="3">
    <location>
        <begin position="423"/>
        <end position="456"/>
    </location>
</feature>
<dbReference type="KEGG" id="daw:HS1_001127"/>
<protein>
    <recommendedName>
        <fullName evidence="6">Tetratricopeptide repeat protein</fullName>
    </recommendedName>
</protein>
<dbReference type="SUPFAM" id="SSF48452">
    <property type="entry name" value="TPR-like"/>
    <property type="match status" value="1"/>
</dbReference>
<organism evidence="4 5">
    <name type="scientific">Desulfofervidus auxilii</name>
    <dbReference type="NCBI Taxonomy" id="1621989"/>
    <lineage>
        <taxon>Bacteria</taxon>
        <taxon>Pseudomonadati</taxon>
        <taxon>Thermodesulfobacteriota</taxon>
        <taxon>Candidatus Desulfofervidia</taxon>
        <taxon>Candidatus Desulfofervidales</taxon>
        <taxon>Candidatus Desulfofervidaceae</taxon>
        <taxon>Candidatus Desulfofervidus</taxon>
    </lineage>
</organism>
<dbReference type="PROSITE" id="PS50005">
    <property type="entry name" value="TPR"/>
    <property type="match status" value="4"/>
</dbReference>
<dbReference type="Pfam" id="PF13432">
    <property type="entry name" value="TPR_16"/>
    <property type="match status" value="1"/>
</dbReference>
<feature type="repeat" description="TPR" evidence="3">
    <location>
        <begin position="251"/>
        <end position="284"/>
    </location>
</feature>
<accession>A0A7U4QKA8</accession>